<dbReference type="EMBL" id="JACHFD010000001">
    <property type="protein sequence ID" value="MBB5349786.1"/>
    <property type="molecule type" value="Genomic_DNA"/>
</dbReference>
<accession>A0A840UY88</accession>
<proteinExistence type="predicted"/>
<name>A0A840UY88_9BACT</name>
<evidence type="ECO:0000313" key="1">
    <source>
        <dbReference type="EMBL" id="MBB5349786.1"/>
    </source>
</evidence>
<organism evidence="1 2">
    <name type="scientific">Haloferula luteola</name>
    <dbReference type="NCBI Taxonomy" id="595692"/>
    <lineage>
        <taxon>Bacteria</taxon>
        <taxon>Pseudomonadati</taxon>
        <taxon>Verrucomicrobiota</taxon>
        <taxon>Verrucomicrobiia</taxon>
        <taxon>Verrucomicrobiales</taxon>
        <taxon>Verrucomicrobiaceae</taxon>
        <taxon>Haloferula</taxon>
    </lineage>
</organism>
<comment type="caution">
    <text evidence="1">The sequence shown here is derived from an EMBL/GenBank/DDBJ whole genome shotgun (WGS) entry which is preliminary data.</text>
</comment>
<reference evidence="1 2" key="1">
    <citation type="submission" date="2020-08" db="EMBL/GenBank/DDBJ databases">
        <title>Genomic Encyclopedia of Type Strains, Phase IV (KMG-IV): sequencing the most valuable type-strain genomes for metagenomic binning, comparative biology and taxonomic classification.</title>
        <authorList>
            <person name="Goeker M."/>
        </authorList>
    </citation>
    <scope>NUCLEOTIDE SEQUENCE [LARGE SCALE GENOMIC DNA]</scope>
    <source>
        <strain evidence="1 2">YC6886</strain>
    </source>
</reference>
<protein>
    <submittedName>
        <fullName evidence="1">Uncharacterized protein</fullName>
    </submittedName>
</protein>
<dbReference type="AlphaFoldDB" id="A0A840UY88"/>
<dbReference type="Proteomes" id="UP000557717">
    <property type="component" value="Unassembled WGS sequence"/>
</dbReference>
<keyword evidence="2" id="KW-1185">Reference proteome</keyword>
<gene>
    <name evidence="1" type="ORF">HNR46_000007</name>
</gene>
<evidence type="ECO:0000313" key="2">
    <source>
        <dbReference type="Proteomes" id="UP000557717"/>
    </source>
</evidence>
<sequence length="169" mass="18437">MITGDHGGEPVFNGCGCPSLGWCWCSSFFSVGLGGIARFTSRFSSFVASLQDPLIGHPTELSFPAWAESGWESKKAAVRARWLMLFDGKMRGHTLTGQCVKICVTPHLPTWKSRFRACLVDQFSSVAGSFCGGAGRSGDGRIKADPRFLRVERERSWGALGSLNLCRSR</sequence>